<proteinExistence type="predicted"/>
<dbReference type="EMBL" id="AGNL01047277">
    <property type="protein sequence ID" value="EJK47167.1"/>
    <property type="molecule type" value="Genomic_DNA"/>
</dbReference>
<dbReference type="AlphaFoldDB" id="K0RKG6"/>
<gene>
    <name evidence="2" type="ORF">THAOC_34137</name>
</gene>
<reference evidence="2 3" key="1">
    <citation type="journal article" date="2012" name="Genome Biol.">
        <title>Genome and low-iron response of an oceanic diatom adapted to chronic iron limitation.</title>
        <authorList>
            <person name="Lommer M."/>
            <person name="Specht M."/>
            <person name="Roy A.S."/>
            <person name="Kraemer L."/>
            <person name="Andreson R."/>
            <person name="Gutowska M.A."/>
            <person name="Wolf J."/>
            <person name="Bergner S.V."/>
            <person name="Schilhabel M.B."/>
            <person name="Klostermeier U.C."/>
            <person name="Beiko R.G."/>
            <person name="Rosenstiel P."/>
            <person name="Hippler M."/>
            <person name="Laroche J."/>
        </authorList>
    </citation>
    <scope>NUCLEOTIDE SEQUENCE [LARGE SCALE GENOMIC DNA]</scope>
    <source>
        <strain evidence="2 3">CCMP1005</strain>
    </source>
</reference>
<accession>K0RKG6</accession>
<sequence length="159" mass="16713">MRPSTADAPRDAPTVQQSTATEAHNCLRRTNSPAEWGDVEADRRAAVHRGRTYATIHGGWECSCCPNPRGDRIRGEAGECGSAAELSTQKLHRNRPVWFKTLSLSSKCKDEVGGGAMDGPGAASNASGGQGGFCDWLGSICSLRAGAAKFGGRGQQRPG</sequence>
<evidence type="ECO:0000313" key="2">
    <source>
        <dbReference type="EMBL" id="EJK47167.1"/>
    </source>
</evidence>
<comment type="caution">
    <text evidence="2">The sequence shown here is derived from an EMBL/GenBank/DDBJ whole genome shotgun (WGS) entry which is preliminary data.</text>
</comment>
<evidence type="ECO:0000256" key="1">
    <source>
        <dbReference type="SAM" id="MobiDB-lite"/>
    </source>
</evidence>
<evidence type="ECO:0000313" key="3">
    <source>
        <dbReference type="Proteomes" id="UP000266841"/>
    </source>
</evidence>
<name>K0RKG6_THAOC</name>
<keyword evidence="3" id="KW-1185">Reference proteome</keyword>
<feature type="region of interest" description="Disordered" evidence="1">
    <location>
        <begin position="1"/>
        <end position="21"/>
    </location>
</feature>
<protein>
    <submittedName>
        <fullName evidence="2">Uncharacterized protein</fullName>
    </submittedName>
</protein>
<organism evidence="2 3">
    <name type="scientific">Thalassiosira oceanica</name>
    <name type="common">Marine diatom</name>
    <dbReference type="NCBI Taxonomy" id="159749"/>
    <lineage>
        <taxon>Eukaryota</taxon>
        <taxon>Sar</taxon>
        <taxon>Stramenopiles</taxon>
        <taxon>Ochrophyta</taxon>
        <taxon>Bacillariophyta</taxon>
        <taxon>Coscinodiscophyceae</taxon>
        <taxon>Thalassiosirophycidae</taxon>
        <taxon>Thalassiosirales</taxon>
        <taxon>Thalassiosiraceae</taxon>
        <taxon>Thalassiosira</taxon>
    </lineage>
</organism>
<dbReference type="Proteomes" id="UP000266841">
    <property type="component" value="Unassembled WGS sequence"/>
</dbReference>